<comment type="caution">
    <text evidence="2">The sequence shown here is derived from an EMBL/GenBank/DDBJ whole genome shotgun (WGS) entry which is preliminary data.</text>
</comment>
<proteinExistence type="predicted"/>
<keyword evidence="1" id="KW-1133">Transmembrane helix</keyword>
<keyword evidence="1" id="KW-0812">Transmembrane</keyword>
<evidence type="ECO:0000313" key="2">
    <source>
        <dbReference type="EMBL" id="EKB47865.1"/>
    </source>
</evidence>
<name>K1KUM5_CECL9</name>
<protein>
    <submittedName>
        <fullName evidence="2">Uncharacterized protein</fullName>
    </submittedName>
</protein>
<sequence length="69" mass="7941">MNFFHIDRYDLILLYLGFAILIASIFPRLLSKYLITAPIVYLGAAILFFSFLMIIRCQASPRVLIGEKD</sequence>
<feature type="transmembrane region" description="Helical" evidence="1">
    <location>
        <begin position="12"/>
        <end position="29"/>
    </location>
</feature>
<dbReference type="Proteomes" id="UP000004478">
    <property type="component" value="Unassembled WGS sequence"/>
</dbReference>
<dbReference type="AlphaFoldDB" id="K1KUM5"/>
<evidence type="ECO:0000313" key="3">
    <source>
        <dbReference type="Proteomes" id="UP000004478"/>
    </source>
</evidence>
<organism evidence="2 3">
    <name type="scientific">Cecembia lonarensis (strain CCUG 58316 / KCTC 22772 / LW9)</name>
    <dbReference type="NCBI Taxonomy" id="1225176"/>
    <lineage>
        <taxon>Bacteria</taxon>
        <taxon>Pseudomonadati</taxon>
        <taxon>Bacteroidota</taxon>
        <taxon>Cytophagia</taxon>
        <taxon>Cytophagales</taxon>
        <taxon>Cyclobacteriaceae</taxon>
        <taxon>Cecembia</taxon>
    </lineage>
</organism>
<reference evidence="2 3" key="1">
    <citation type="journal article" date="2012" name="J. Bacteriol.">
        <title>Draft Genome Sequence of Cecembia lonarensis Strain LW9T, Isolated from Lonar Lake, a Haloalkaline Lake in India.</title>
        <authorList>
            <person name="Shivaji S."/>
            <person name="Ara S."/>
            <person name="Singh A."/>
            <person name="Pinnaka A.K."/>
        </authorList>
    </citation>
    <scope>NUCLEOTIDE SEQUENCE [LARGE SCALE GENOMIC DNA]</scope>
    <source>
        <strain evidence="2 3">LW9</strain>
    </source>
</reference>
<feature type="transmembrane region" description="Helical" evidence="1">
    <location>
        <begin position="35"/>
        <end position="55"/>
    </location>
</feature>
<evidence type="ECO:0000256" key="1">
    <source>
        <dbReference type="SAM" id="Phobius"/>
    </source>
</evidence>
<gene>
    <name evidence="2" type="ORF">B879_03543</name>
</gene>
<keyword evidence="1" id="KW-0472">Membrane</keyword>
<accession>K1KUM5</accession>
<keyword evidence="3" id="KW-1185">Reference proteome</keyword>
<dbReference type="EMBL" id="AMGM01000085">
    <property type="protein sequence ID" value="EKB47865.1"/>
    <property type="molecule type" value="Genomic_DNA"/>
</dbReference>